<dbReference type="FunFam" id="2.130.10.10:FF:000228">
    <property type="entry name" value="COMPASS-like H3K4 histone methylase component WDR5A"/>
    <property type="match status" value="1"/>
</dbReference>
<keyword evidence="2 4" id="KW-0853">WD repeat</keyword>
<feature type="repeat" description="WD" evidence="4">
    <location>
        <begin position="41"/>
        <end position="82"/>
    </location>
</feature>
<name>A0A6P3H0Z5_BISBB</name>
<keyword evidence="7" id="KW-1185">Reference proteome</keyword>
<dbReference type="Proteomes" id="UP000515208">
    <property type="component" value="Unplaced"/>
</dbReference>
<dbReference type="SUPFAM" id="SSF50978">
    <property type="entry name" value="WD40 repeat-like"/>
    <property type="match status" value="1"/>
</dbReference>
<proteinExistence type="inferred from homology"/>
<dbReference type="InterPro" id="IPR036322">
    <property type="entry name" value="WD40_repeat_dom_sf"/>
</dbReference>
<dbReference type="PROSITE" id="PS50082">
    <property type="entry name" value="WD_REPEATS_2"/>
    <property type="match status" value="5"/>
</dbReference>
<dbReference type="RefSeq" id="XP_010832260.1">
    <property type="nucleotide sequence ID" value="XM_010833958.1"/>
</dbReference>
<keyword evidence="3" id="KW-0677">Repeat</keyword>
<dbReference type="InterPro" id="IPR019775">
    <property type="entry name" value="WD40_repeat_CS"/>
</dbReference>
<feature type="compositionally biased region" description="Basic and acidic residues" evidence="5">
    <location>
        <begin position="1"/>
        <end position="12"/>
    </location>
</feature>
<dbReference type="GO" id="GO:0044666">
    <property type="term" value="C:MLL3/4 complex"/>
    <property type="evidence" value="ECO:0007669"/>
    <property type="project" value="UniProtKB-ARBA"/>
</dbReference>
<dbReference type="InterPro" id="IPR001680">
    <property type="entry name" value="WD40_rpt"/>
</dbReference>
<dbReference type="CDD" id="cd00200">
    <property type="entry name" value="WD40"/>
    <property type="match status" value="1"/>
</dbReference>
<feature type="repeat" description="WD" evidence="4">
    <location>
        <begin position="167"/>
        <end position="208"/>
    </location>
</feature>
<evidence type="ECO:0000313" key="7">
    <source>
        <dbReference type="Proteomes" id="UP000515208"/>
    </source>
</evidence>
<gene>
    <name evidence="8" type="primary">LOC104984286</name>
</gene>
<evidence type="ECO:0000256" key="5">
    <source>
        <dbReference type="SAM" id="MobiDB-lite"/>
    </source>
</evidence>
<feature type="region of interest" description="Disordered" evidence="5">
    <location>
        <begin position="1"/>
        <end position="31"/>
    </location>
</feature>
<dbReference type="InterPro" id="IPR015943">
    <property type="entry name" value="WD40/YVTN_repeat-like_dom_sf"/>
</dbReference>
<reference evidence="8" key="1">
    <citation type="submission" date="2025-08" db="UniProtKB">
        <authorList>
            <consortium name="RefSeq"/>
        </authorList>
    </citation>
    <scope>IDENTIFICATION</scope>
    <source>
        <tissue evidence="8">Blood</tissue>
    </source>
</reference>
<evidence type="ECO:0000256" key="2">
    <source>
        <dbReference type="ARBA" id="ARBA00022574"/>
    </source>
</evidence>
<protein>
    <submittedName>
        <fullName evidence="8">WD repeat-containing protein 5</fullName>
    </submittedName>
</protein>
<dbReference type="Pfam" id="PF25175">
    <property type="entry name" value="Beta-prop_WDR5"/>
    <property type="match status" value="1"/>
</dbReference>
<dbReference type="Pfam" id="PF00400">
    <property type="entry name" value="WD40"/>
    <property type="match status" value="2"/>
</dbReference>
<sequence>MATEEKKPETEAARAQPTPSSSATQSKPTPVKPNYALKFTLAGHTKAVSSVKFSPNGEWLASSSADKLIKIWGAYDGKFEKTISGHKLGISDVAWSSDSNLLVSASDDKTLKIWDVSSGKCLKTLKGHSNYVFCCNFNPQSNLIVSGSFDESVRIWDVKTGKCLKTLPAHSDPVSAVHFNRDGSLIVSSSYDGLCRIWDTASGQCLKTLIGEWGGLGPRPAQTPSLPQGLLLCCRPSSPSPSCSALPSSLAGALSEPCLLGLGAPGSPQTVWGSAGVGWHRGKAACSVWSEAPPGRVCVWPDGVALRVCSSHHHRSLQARSQDTGQIGLAPAACPAASSDSRPVVAGGHRRCRAALTERRPWLFQCLKTYTGHKNEKYCIFANFSVTGGKWIVSGSEDNLVYIWNLQTKEIVQKLQGHTDVVISTACHPTENIIASAALENDKTIKLWKSDC</sequence>
<dbReference type="PANTHER" id="PTHR22847">
    <property type="entry name" value="WD40 REPEAT PROTEIN"/>
    <property type="match status" value="1"/>
</dbReference>
<dbReference type="PROSITE" id="PS00678">
    <property type="entry name" value="WD_REPEATS_1"/>
    <property type="match status" value="4"/>
</dbReference>
<dbReference type="InterPro" id="IPR020472">
    <property type="entry name" value="WD40_PAC1"/>
</dbReference>
<accession>A0A6P3H0Z5</accession>
<evidence type="ECO:0000313" key="8">
    <source>
        <dbReference type="RefSeq" id="XP_010832260.1"/>
    </source>
</evidence>
<dbReference type="SMART" id="SM00320">
    <property type="entry name" value="WD40"/>
    <property type="match status" value="6"/>
</dbReference>
<dbReference type="KEGG" id="bbis:104984286"/>
<evidence type="ECO:0000259" key="6">
    <source>
        <dbReference type="Pfam" id="PF25175"/>
    </source>
</evidence>
<dbReference type="GO" id="GO:0042393">
    <property type="term" value="F:histone binding"/>
    <property type="evidence" value="ECO:0007669"/>
    <property type="project" value="TreeGrafter"/>
</dbReference>
<dbReference type="AlphaFoldDB" id="A0A6P3H0Z5"/>
<feature type="repeat" description="WD" evidence="4">
    <location>
        <begin position="370"/>
        <end position="414"/>
    </location>
</feature>
<dbReference type="GO" id="GO:0048188">
    <property type="term" value="C:Set1C/COMPASS complex"/>
    <property type="evidence" value="ECO:0007669"/>
    <property type="project" value="TreeGrafter"/>
</dbReference>
<feature type="repeat" description="WD" evidence="4">
    <location>
        <begin position="83"/>
        <end position="124"/>
    </location>
</feature>
<dbReference type="Gene3D" id="2.130.10.10">
    <property type="entry name" value="YVTN repeat-like/Quinoprotein amine dehydrogenase"/>
    <property type="match status" value="2"/>
</dbReference>
<dbReference type="PROSITE" id="PS50294">
    <property type="entry name" value="WD_REPEATS_REGION"/>
    <property type="match status" value="4"/>
</dbReference>
<feature type="repeat" description="WD" evidence="4">
    <location>
        <begin position="125"/>
        <end position="166"/>
    </location>
</feature>
<comment type="similarity">
    <text evidence="1">Belongs to the WD repeat WDR5/wds family.</text>
</comment>
<dbReference type="PANTHER" id="PTHR22847:SF560">
    <property type="entry name" value="WD REPEAT-CONTAINING PROTEIN 5"/>
    <property type="match status" value="1"/>
</dbReference>
<evidence type="ECO:0000256" key="3">
    <source>
        <dbReference type="ARBA" id="ARBA00022737"/>
    </source>
</evidence>
<dbReference type="PRINTS" id="PR00320">
    <property type="entry name" value="GPROTEINBRPT"/>
</dbReference>
<feature type="domain" description="WDR5-like beta-propeller" evidence="6">
    <location>
        <begin position="40"/>
        <end position="211"/>
    </location>
</feature>
<dbReference type="GeneID" id="104984286"/>
<evidence type="ECO:0000256" key="1">
    <source>
        <dbReference type="ARBA" id="ARBA00007636"/>
    </source>
</evidence>
<dbReference type="InterPro" id="IPR059122">
    <property type="entry name" value="Beta-prop_WDR5-like"/>
</dbReference>
<organism evidence="7 8">
    <name type="scientific">Bison bison bison</name>
    <name type="common">North American plains bison</name>
    <dbReference type="NCBI Taxonomy" id="43346"/>
    <lineage>
        <taxon>Eukaryota</taxon>
        <taxon>Metazoa</taxon>
        <taxon>Chordata</taxon>
        <taxon>Craniata</taxon>
        <taxon>Vertebrata</taxon>
        <taxon>Euteleostomi</taxon>
        <taxon>Mammalia</taxon>
        <taxon>Eutheria</taxon>
        <taxon>Laurasiatheria</taxon>
        <taxon>Artiodactyla</taxon>
        <taxon>Ruminantia</taxon>
        <taxon>Pecora</taxon>
        <taxon>Bovidae</taxon>
        <taxon>Bovinae</taxon>
        <taxon>Bison</taxon>
    </lineage>
</organism>
<feature type="compositionally biased region" description="Polar residues" evidence="5">
    <location>
        <begin position="17"/>
        <end position="28"/>
    </location>
</feature>
<evidence type="ECO:0000256" key="4">
    <source>
        <dbReference type="PROSITE-ProRule" id="PRU00221"/>
    </source>
</evidence>